<evidence type="ECO:0000313" key="1">
    <source>
        <dbReference type="EMBL" id="MDQ0494604.1"/>
    </source>
</evidence>
<gene>
    <name evidence="1" type="ORF">QOZ95_002769</name>
</gene>
<sequence>MGLSHKQNFNCIGSTYITINVKTRVQRLFHPCNSRFLVHACLPEQAMGKRKQPSLQFLLGKERKKNGGSFTTRFIFKVKIDVLKINRYSVLYRKHCFLYNTLYL</sequence>
<evidence type="ECO:0000313" key="2">
    <source>
        <dbReference type="Proteomes" id="UP001242811"/>
    </source>
</evidence>
<keyword evidence="2" id="KW-1185">Reference proteome</keyword>
<name>A0ABU0L2G0_9BACL</name>
<dbReference type="Proteomes" id="UP001242811">
    <property type="component" value="Unassembled WGS sequence"/>
</dbReference>
<dbReference type="EMBL" id="JAUSWA010000014">
    <property type="protein sequence ID" value="MDQ0494604.1"/>
    <property type="molecule type" value="Genomic_DNA"/>
</dbReference>
<accession>A0ABU0L2G0</accession>
<organism evidence="1 2">
    <name type="scientific">Paenibacillus brasilensis</name>
    <dbReference type="NCBI Taxonomy" id="128574"/>
    <lineage>
        <taxon>Bacteria</taxon>
        <taxon>Bacillati</taxon>
        <taxon>Bacillota</taxon>
        <taxon>Bacilli</taxon>
        <taxon>Bacillales</taxon>
        <taxon>Paenibacillaceae</taxon>
        <taxon>Paenibacillus</taxon>
    </lineage>
</organism>
<reference evidence="1 2" key="1">
    <citation type="submission" date="2023-07" db="EMBL/GenBank/DDBJ databases">
        <title>Genomic Encyclopedia of Type Strains, Phase IV (KMG-IV): sequencing the most valuable type-strain genomes for metagenomic binning, comparative biology and taxonomic classification.</title>
        <authorList>
            <person name="Goeker M."/>
        </authorList>
    </citation>
    <scope>NUCLEOTIDE SEQUENCE [LARGE SCALE GENOMIC DNA]</scope>
    <source>
        <strain evidence="1 2">DSM 14914</strain>
    </source>
</reference>
<protein>
    <submittedName>
        <fullName evidence="1">Uncharacterized protein</fullName>
    </submittedName>
</protein>
<comment type="caution">
    <text evidence="1">The sequence shown here is derived from an EMBL/GenBank/DDBJ whole genome shotgun (WGS) entry which is preliminary data.</text>
</comment>
<proteinExistence type="predicted"/>